<reference evidence="11" key="1">
    <citation type="submission" date="2023-12" db="EMBL/GenBank/DDBJ databases">
        <authorList>
            <person name="Li p."/>
        </authorList>
    </citation>
    <scope>NUCLEOTIDE SEQUENCE</scope>
</reference>
<evidence type="ECO:0000256" key="1">
    <source>
        <dbReference type="ARBA" id="ARBA00003257"/>
    </source>
</evidence>
<organism evidence="11">
    <name type="scientific">Sperchon placodermus</name>
    <dbReference type="NCBI Taxonomy" id="3136837"/>
    <lineage>
        <taxon>Eukaryota</taxon>
        <taxon>Metazoa</taxon>
        <taxon>Ecdysozoa</taxon>
        <taxon>Arthropoda</taxon>
        <taxon>Chelicerata</taxon>
        <taxon>Arachnida</taxon>
        <taxon>Acari</taxon>
        <taxon>Acariformes</taxon>
        <taxon>Trombidiformes</taxon>
        <taxon>Prostigmata</taxon>
        <taxon>Anystina</taxon>
        <taxon>Parasitengona</taxon>
        <taxon>Hydracarina</taxon>
        <taxon>Sperchontoidea</taxon>
        <taxon>Sperchontidae</taxon>
        <taxon>Sperchon</taxon>
    </lineage>
</organism>
<evidence type="ECO:0000256" key="2">
    <source>
        <dbReference type="ARBA" id="ARBA00004141"/>
    </source>
</evidence>
<comment type="subcellular location">
    <subcellularLocation>
        <location evidence="2">Membrane</location>
        <topology evidence="2">Multi-pass membrane protein</topology>
    </subcellularLocation>
</comment>
<evidence type="ECO:0000313" key="11">
    <source>
        <dbReference type="EMBL" id="WYM45492.1"/>
    </source>
</evidence>
<comment type="function">
    <text evidence="1">Core subunit of the mitochondrial membrane respiratory chain NADH dehydrogenase (Complex I) that is believed to belong to the minimal assembly required for catalysis. Complex I functions in the transfer of electrons from NADH to the respiratory chain. The immediate electron acceptor for the enzyme is believed to be ubiquinone.</text>
</comment>
<keyword evidence="4 9" id="KW-0812">Transmembrane</keyword>
<sequence>MLNLYISFFLFIFHLLFFLFFIYFLSGGFVFSLNLLFFSSFSFDFMFVFDWVSCGFSSFVMLISSVVFIYSGFYMDGDASIRRYLWLLFLFVFSMLFLVFSPNLFSLMIGWDGLGLVSFLLVVYYSNFSSLRSGLLTVLTNRIGDLSMMVSFFIFYLHGFWNLSSFYFDCSMYMGIFLILASSTKSAQLPFSSWLPAAMAAPTPVSSLVHSSTLVTAGVYLLIRFYYSLSFFLSSWIFSFISIMTMFFSGFLAFFEMDMKSVVAMSTLSQLGMMMFVISLGEWSFGFFHMICHALFKALLFLSCGGFIFYSSGGQDIRLKGSFVSMSPFFCMIFIFSSMSLCGIPFLSGFFSKDLILESSFGFGWGVFCIFIFFVSCAFSLVYSMRLFFFGLYYYYNLNCSFSIGLKFDSIFMMYIMGLWSMISGYLLSSILFLDSFFLVMFNLKMVGMLVLMFGFIFYFIFMIFGFSSSFKSFFSDMFYVSWFFGWPISGAGNFFGGINSFDLFWVEFLGPKSFISLFSFISSKLNLIDYLLFKMIYVFIGMFFLISFFVSYSCM</sequence>
<dbReference type="AlphaFoldDB" id="A0AAU6QDM0"/>
<protein>
    <recommendedName>
        <fullName evidence="3">NADH:ubiquinone reductase (H(+)-translocating)</fullName>
        <ecNumber evidence="3">7.1.1.2</ecNumber>
    </recommendedName>
    <alternativeName>
        <fullName evidence="7">NADH dehydrogenase subunit 5</fullName>
    </alternativeName>
</protein>
<dbReference type="PANTHER" id="PTHR42829">
    <property type="entry name" value="NADH-UBIQUINONE OXIDOREDUCTASE CHAIN 5"/>
    <property type="match status" value="1"/>
</dbReference>
<feature type="transmembrane region" description="Helical" evidence="9">
    <location>
        <begin position="479"/>
        <end position="499"/>
    </location>
</feature>
<evidence type="ECO:0000256" key="5">
    <source>
        <dbReference type="ARBA" id="ARBA00022989"/>
    </source>
</evidence>
<dbReference type="GO" id="GO:0003954">
    <property type="term" value="F:NADH dehydrogenase activity"/>
    <property type="evidence" value="ECO:0007669"/>
    <property type="project" value="TreeGrafter"/>
</dbReference>
<accession>A0AAU6QDM0</accession>
<dbReference type="Pfam" id="PF00361">
    <property type="entry name" value="Proton_antipo_M"/>
    <property type="match status" value="1"/>
</dbReference>
<feature type="transmembrane region" description="Helical" evidence="9">
    <location>
        <begin position="139"/>
        <end position="160"/>
    </location>
</feature>
<dbReference type="GO" id="GO:0008137">
    <property type="term" value="F:NADH dehydrogenase (ubiquinone) activity"/>
    <property type="evidence" value="ECO:0007669"/>
    <property type="project" value="UniProtKB-EC"/>
</dbReference>
<feature type="transmembrane region" description="Helical" evidence="9">
    <location>
        <begin position="262"/>
        <end position="281"/>
    </location>
</feature>
<geneLocation type="mitochondrion" evidence="11"/>
<evidence type="ECO:0000256" key="8">
    <source>
        <dbReference type="ARBA" id="ARBA00049551"/>
    </source>
</evidence>
<feature type="domain" description="NADH:quinone oxidoreductase/Mrp antiporter transmembrane" evidence="10">
    <location>
        <begin position="101"/>
        <end position="376"/>
    </location>
</feature>
<dbReference type="PANTHER" id="PTHR42829:SF2">
    <property type="entry name" value="NADH-UBIQUINONE OXIDOREDUCTASE CHAIN 5"/>
    <property type="match status" value="1"/>
</dbReference>
<evidence type="ECO:0000256" key="3">
    <source>
        <dbReference type="ARBA" id="ARBA00012944"/>
    </source>
</evidence>
<feature type="transmembrane region" description="Helical" evidence="9">
    <location>
        <begin position="536"/>
        <end position="553"/>
    </location>
</feature>
<feature type="transmembrane region" description="Helical" evidence="9">
    <location>
        <begin position="287"/>
        <end position="309"/>
    </location>
</feature>
<feature type="transmembrane region" description="Helical" evidence="9">
    <location>
        <begin position="85"/>
        <end position="102"/>
    </location>
</feature>
<name>A0AAU6QDM0_9ACAR</name>
<feature type="transmembrane region" description="Helical" evidence="9">
    <location>
        <begin position="6"/>
        <end position="24"/>
    </location>
</feature>
<feature type="transmembrane region" description="Helical" evidence="9">
    <location>
        <begin position="505"/>
        <end position="524"/>
    </location>
</feature>
<feature type="transmembrane region" description="Helical" evidence="9">
    <location>
        <begin position="329"/>
        <end position="351"/>
    </location>
</feature>
<evidence type="ECO:0000256" key="9">
    <source>
        <dbReference type="SAM" id="Phobius"/>
    </source>
</evidence>
<dbReference type="GO" id="GO:0042773">
    <property type="term" value="P:ATP synthesis coupled electron transport"/>
    <property type="evidence" value="ECO:0007669"/>
    <property type="project" value="InterPro"/>
</dbReference>
<keyword evidence="11" id="KW-0496">Mitochondrion</keyword>
<gene>
    <name evidence="11" type="primary">ND5</name>
</gene>
<evidence type="ECO:0000256" key="6">
    <source>
        <dbReference type="ARBA" id="ARBA00023136"/>
    </source>
</evidence>
<dbReference type="InterPro" id="IPR003945">
    <property type="entry name" value="NU5C-like"/>
</dbReference>
<feature type="transmembrane region" description="Helical" evidence="9">
    <location>
        <begin position="408"/>
        <end position="434"/>
    </location>
</feature>
<dbReference type="PRINTS" id="PR01434">
    <property type="entry name" value="NADHDHGNASE5"/>
</dbReference>
<dbReference type="EC" id="7.1.1.2" evidence="3"/>
<dbReference type="GO" id="GO:0015990">
    <property type="term" value="P:electron transport coupled proton transport"/>
    <property type="evidence" value="ECO:0007669"/>
    <property type="project" value="TreeGrafter"/>
</dbReference>
<comment type="catalytic activity">
    <reaction evidence="8">
        <text>a ubiquinone + NADH + 5 H(+)(in) = a ubiquinol + NAD(+) + 4 H(+)(out)</text>
        <dbReference type="Rhea" id="RHEA:29091"/>
        <dbReference type="Rhea" id="RHEA-COMP:9565"/>
        <dbReference type="Rhea" id="RHEA-COMP:9566"/>
        <dbReference type="ChEBI" id="CHEBI:15378"/>
        <dbReference type="ChEBI" id="CHEBI:16389"/>
        <dbReference type="ChEBI" id="CHEBI:17976"/>
        <dbReference type="ChEBI" id="CHEBI:57540"/>
        <dbReference type="ChEBI" id="CHEBI:57945"/>
        <dbReference type="EC" id="7.1.1.2"/>
    </reaction>
</comment>
<dbReference type="InterPro" id="IPR001750">
    <property type="entry name" value="ND/Mrp_TM"/>
</dbReference>
<evidence type="ECO:0000259" key="10">
    <source>
        <dbReference type="Pfam" id="PF00361"/>
    </source>
</evidence>
<feature type="transmembrane region" description="Helical" evidence="9">
    <location>
        <begin position="363"/>
        <end position="396"/>
    </location>
</feature>
<feature type="transmembrane region" description="Helical" evidence="9">
    <location>
        <begin position="55"/>
        <end position="73"/>
    </location>
</feature>
<evidence type="ECO:0000256" key="7">
    <source>
        <dbReference type="ARBA" id="ARBA00031027"/>
    </source>
</evidence>
<proteinExistence type="predicted"/>
<feature type="transmembrane region" description="Helical" evidence="9">
    <location>
        <begin position="233"/>
        <end position="255"/>
    </location>
</feature>
<keyword evidence="6 9" id="KW-0472">Membrane</keyword>
<feature type="transmembrane region" description="Helical" evidence="9">
    <location>
        <begin position="205"/>
        <end position="227"/>
    </location>
</feature>
<dbReference type="EMBL" id="PP056090">
    <property type="protein sequence ID" value="WYM45492.1"/>
    <property type="molecule type" value="Genomic_DNA"/>
</dbReference>
<keyword evidence="5 9" id="KW-1133">Transmembrane helix</keyword>
<dbReference type="GO" id="GO:0016020">
    <property type="term" value="C:membrane"/>
    <property type="evidence" value="ECO:0007669"/>
    <property type="project" value="UniProtKB-SubCell"/>
</dbReference>
<feature type="transmembrane region" description="Helical" evidence="9">
    <location>
        <begin position="446"/>
        <end position="467"/>
    </location>
</feature>
<evidence type="ECO:0000256" key="4">
    <source>
        <dbReference type="ARBA" id="ARBA00022692"/>
    </source>
</evidence>